<accession>A0ABW9FZL0</accession>
<comment type="caution">
    <text evidence="3">The sequence shown here is derived from an EMBL/GenBank/DDBJ whole genome shotgun (WGS) entry which is preliminary data.</text>
</comment>
<feature type="transmembrane region" description="Helical" evidence="2">
    <location>
        <begin position="385"/>
        <end position="408"/>
    </location>
</feature>
<keyword evidence="2" id="KW-0472">Membrane</keyword>
<name>A0ABW9FZL0_9NOCA</name>
<dbReference type="Proteomes" id="UP001629744">
    <property type="component" value="Unassembled WGS sequence"/>
</dbReference>
<gene>
    <name evidence="3" type="ORF">ABEU19_004561</name>
</gene>
<organism evidence="3 4">
    <name type="scientific">Prescottella soli</name>
    <dbReference type="NCBI Taxonomy" id="1543852"/>
    <lineage>
        <taxon>Bacteria</taxon>
        <taxon>Bacillati</taxon>
        <taxon>Actinomycetota</taxon>
        <taxon>Actinomycetes</taxon>
        <taxon>Mycobacteriales</taxon>
        <taxon>Nocardiaceae</taxon>
        <taxon>Prescottella</taxon>
    </lineage>
</organism>
<feature type="region of interest" description="Disordered" evidence="1">
    <location>
        <begin position="38"/>
        <end position="63"/>
    </location>
</feature>
<keyword evidence="4" id="KW-1185">Reference proteome</keyword>
<dbReference type="EMBL" id="JBDLNU010000006">
    <property type="protein sequence ID" value="MFM1731016.1"/>
    <property type="molecule type" value="Genomic_DNA"/>
</dbReference>
<evidence type="ECO:0000313" key="3">
    <source>
        <dbReference type="EMBL" id="MFM1731016.1"/>
    </source>
</evidence>
<sequence>MATPAAVDGHGSPTVSTRRPAILDVFLLALNIPGALGDSADGSEQRTGPRPDLAPFLPASSADPVSTPLPLRLCAVRGTVDRAGNELVLGRDSAAIHVGSAAGCLSLWIVPGQGAVLACEALVASPSEGFVDWRAGEIGATVDRFLAPFGLTADARLRDVFPEVDAAVPNLQLSELVAGSGHERASAALAIEVRGDGGDRVRQRVDGGGTDAAGWSWGRIALVERPLRAGAAIAVREDAGAILFDLDATAADHDHGVFGVGEMIRALVPWVAVRARHAADYRLVLDHLHDHDALEDGRLLAALDDVAAVQARRMERVLLVTEARHDGVSLPRMAPAQLRTVLVRRLSAEMTVLDAELGEATRVIERAMLRSAERRGRRHSRIAQAWSVAAGVIGVVAVFAALAAVPAVDQPTLFGHWLEALAATIAITAGVVVIVVLWRRPSRPRPADAPAASGRMAGSGHGPHAEPRR</sequence>
<dbReference type="RefSeq" id="WP_348610662.1">
    <property type="nucleotide sequence ID" value="NZ_CP157276.1"/>
</dbReference>
<reference evidence="3 4" key="1">
    <citation type="submission" date="2023-11" db="EMBL/GenBank/DDBJ databases">
        <authorList>
            <person name="Val-Calvo J."/>
            <person name="Scortti M."/>
            <person name="Vazquez-Boland J."/>
        </authorList>
    </citation>
    <scope>NUCLEOTIDE SEQUENCE [LARGE SCALE GENOMIC DNA]</scope>
    <source>
        <strain evidence="3 4">DSM 46662</strain>
    </source>
</reference>
<keyword evidence="2" id="KW-0812">Transmembrane</keyword>
<proteinExistence type="predicted"/>
<evidence type="ECO:0000256" key="2">
    <source>
        <dbReference type="SAM" id="Phobius"/>
    </source>
</evidence>
<keyword evidence="2" id="KW-1133">Transmembrane helix</keyword>
<feature type="transmembrane region" description="Helical" evidence="2">
    <location>
        <begin position="420"/>
        <end position="438"/>
    </location>
</feature>
<evidence type="ECO:0000313" key="4">
    <source>
        <dbReference type="Proteomes" id="UP001629744"/>
    </source>
</evidence>
<protein>
    <submittedName>
        <fullName evidence="3">Uncharacterized protein</fullName>
    </submittedName>
</protein>
<evidence type="ECO:0000256" key="1">
    <source>
        <dbReference type="SAM" id="MobiDB-lite"/>
    </source>
</evidence>
<feature type="region of interest" description="Disordered" evidence="1">
    <location>
        <begin position="444"/>
        <end position="469"/>
    </location>
</feature>